<sequence>MNNLLSVTIIVCICWGVLSQDSPAFTFKRQGIVFLDSSTTKVAPLVFKGKLSLQETALATPIVGVLKEADGSRLFQPLVPFSLGQEYSMVYNHQIFHLKVAIPEDYKHITVKSIYPTAKTLPSNILKVHIQFSGPINLVDVYRHIQFFDEGGTPMSQAILPLENVLVSEDETLLTLWIEPGRQKRGLSPNEALGVVFKEGKSYSMIVSKQLKDKNGVPLFKDFEHRFTIGKADRIQPDIRSWKIKVPAKNSSIHLVIDCDDQLDYVSVTNKILIIDPNERRVRGTWMVGGSDRRLIFEPESPWVGGNYQLFIDEKLDDLAGNNLMRLFDSEITKDRETAMQAKQRKLSFYIE</sequence>
<dbReference type="RefSeq" id="WP_386406108.1">
    <property type="nucleotide sequence ID" value="NZ_JBHTJH010000004.1"/>
</dbReference>
<protein>
    <submittedName>
        <fullName evidence="1">Ig-like domain-containing protein</fullName>
    </submittedName>
</protein>
<name>A0ABW3CW98_9FLAO</name>
<gene>
    <name evidence="1" type="ORF">ACFQ1M_07315</name>
</gene>
<organism evidence="1 2">
    <name type="scientific">Sungkyunkwania multivorans</name>
    <dbReference type="NCBI Taxonomy" id="1173618"/>
    <lineage>
        <taxon>Bacteria</taxon>
        <taxon>Pseudomonadati</taxon>
        <taxon>Bacteroidota</taxon>
        <taxon>Flavobacteriia</taxon>
        <taxon>Flavobacteriales</taxon>
        <taxon>Flavobacteriaceae</taxon>
        <taxon>Sungkyunkwania</taxon>
    </lineage>
</organism>
<comment type="caution">
    <text evidence="1">The sequence shown here is derived from an EMBL/GenBank/DDBJ whole genome shotgun (WGS) entry which is preliminary data.</text>
</comment>
<dbReference type="Proteomes" id="UP001596978">
    <property type="component" value="Unassembled WGS sequence"/>
</dbReference>
<dbReference type="EMBL" id="JBHTJH010000004">
    <property type="protein sequence ID" value="MFD0862011.1"/>
    <property type="molecule type" value="Genomic_DNA"/>
</dbReference>
<evidence type="ECO:0000313" key="1">
    <source>
        <dbReference type="EMBL" id="MFD0862011.1"/>
    </source>
</evidence>
<evidence type="ECO:0000313" key="2">
    <source>
        <dbReference type="Proteomes" id="UP001596978"/>
    </source>
</evidence>
<reference evidence="2" key="1">
    <citation type="journal article" date="2019" name="Int. J. Syst. Evol. Microbiol.">
        <title>The Global Catalogue of Microorganisms (GCM) 10K type strain sequencing project: providing services to taxonomists for standard genome sequencing and annotation.</title>
        <authorList>
            <consortium name="The Broad Institute Genomics Platform"/>
            <consortium name="The Broad Institute Genome Sequencing Center for Infectious Disease"/>
            <person name="Wu L."/>
            <person name="Ma J."/>
        </authorList>
    </citation>
    <scope>NUCLEOTIDE SEQUENCE [LARGE SCALE GENOMIC DNA]</scope>
    <source>
        <strain evidence="2">CCUG 62952</strain>
    </source>
</reference>
<proteinExistence type="predicted"/>
<keyword evidence="2" id="KW-1185">Reference proteome</keyword>
<accession>A0ABW3CW98</accession>